<reference evidence="1" key="1">
    <citation type="submission" date="2014-01" db="EMBL/GenBank/DDBJ databases">
        <authorList>
            <person name="Pearce S."/>
            <person name="Pandey G."/>
            <person name="Oakeshott J."/>
        </authorList>
    </citation>
    <scope>NUCLEOTIDE SEQUENCE</scope>
    <source>
        <strain evidence="1">LL02</strain>
    </source>
</reference>
<reference evidence="1 3" key="2">
    <citation type="journal article" date="2015" name="G3 (Bethesda)">
        <title>Insights into Ongoing Evolution of the Hexachlorocyclohexane Catabolic Pathway from Comparative Genomics of Ten Sphingomonadaceae Strains.</title>
        <authorList>
            <person name="Pearce S.L."/>
            <person name="Oakeshott J.G."/>
            <person name="Pandey G."/>
        </authorList>
    </citation>
    <scope>NUCLEOTIDE SEQUENCE [LARGE SCALE GENOMIC DNA]</scope>
    <source>
        <strain evidence="1 3">LL02</strain>
    </source>
</reference>
<evidence type="ECO:0000313" key="3">
    <source>
        <dbReference type="Proteomes" id="UP000052268"/>
    </source>
</evidence>
<accession>A0A0J7XE56</accession>
<dbReference type="Proteomes" id="UP000052268">
    <property type="component" value="Unassembled WGS sequence"/>
</dbReference>
<sequence length="61" mass="7136">MVDFNAQAWHRRDLRSSRFKVLERISRFCCAPGAFRVFAPIAGDQVSEFEADMSVDRWISR</sequence>
<dbReference type="EMBL" id="JACU01000006">
    <property type="protein sequence ID" value="KMS54421.1"/>
    <property type="molecule type" value="Genomic_DNA"/>
</dbReference>
<dbReference type="PATRIC" id="fig|1114963.3.peg.2997"/>
<protein>
    <submittedName>
        <fullName evidence="1">Uncharacterized protein</fullName>
    </submittedName>
</protein>
<dbReference type="EMBL" id="JACU01000022">
    <property type="protein sequence ID" value="KMS50361.1"/>
    <property type="molecule type" value="Genomic_DNA"/>
</dbReference>
<proteinExistence type="predicted"/>
<comment type="caution">
    <text evidence="1">The sequence shown here is derived from an EMBL/GenBank/DDBJ whole genome shotgun (WGS) entry which is preliminary data.</text>
</comment>
<evidence type="ECO:0000313" key="1">
    <source>
        <dbReference type="EMBL" id="KMS50361.1"/>
    </source>
</evidence>
<evidence type="ECO:0000313" key="2">
    <source>
        <dbReference type="EMBL" id="KMS54421.1"/>
    </source>
</evidence>
<dbReference type="AlphaFoldDB" id="A0A0J7XE56"/>
<name>A0A0J7XE56_9SPHN</name>
<keyword evidence="3" id="KW-1185">Reference proteome</keyword>
<gene>
    <name evidence="1" type="ORF">V474_12665</name>
    <name evidence="2" type="ORF">V474_20810</name>
</gene>
<organism evidence="1 3">
    <name type="scientific">Novosphingobium barchaimii LL02</name>
    <dbReference type="NCBI Taxonomy" id="1114963"/>
    <lineage>
        <taxon>Bacteria</taxon>
        <taxon>Pseudomonadati</taxon>
        <taxon>Pseudomonadota</taxon>
        <taxon>Alphaproteobacteria</taxon>
        <taxon>Sphingomonadales</taxon>
        <taxon>Sphingomonadaceae</taxon>
        <taxon>Novosphingobium</taxon>
    </lineage>
</organism>